<accession>A0ABP9ZD90</accession>
<evidence type="ECO:0000313" key="2">
    <source>
        <dbReference type="Proteomes" id="UP001473302"/>
    </source>
</evidence>
<reference evidence="1 2" key="1">
    <citation type="submission" date="2024-04" db="EMBL/GenBank/DDBJ databases">
        <title>genome sequences of Mucor flavus KT1a and Helicostylum pulchrum KT1b strains isolated from the surface of a dry-aged beef.</title>
        <authorList>
            <person name="Toyotome T."/>
            <person name="Hosono M."/>
            <person name="Torimaru M."/>
            <person name="Fukuda K."/>
            <person name="Mikami N."/>
        </authorList>
    </citation>
    <scope>NUCLEOTIDE SEQUENCE [LARGE SCALE GENOMIC DNA]</scope>
    <source>
        <strain evidence="1 2">KT1a</strain>
    </source>
</reference>
<name>A0ABP9ZD90_9FUNG</name>
<proteinExistence type="predicted"/>
<sequence>MTIRFYYEDGQGRMADKQGSDAMDCFGEVTPFYLKTLTRIREYCEKQEDEQIKLFNAAKSGCLAGGINDRTAQKWAKKLKEDKDWNIFEKQTNLVNRPKQQLDDRHKPHLLNFYDDYPQARIVDVMDLLTQKSSDLSVKKSIVHIFLKTECNLFFEKLTTQPAARNNLTKIQDRED</sequence>
<evidence type="ECO:0000313" key="1">
    <source>
        <dbReference type="EMBL" id="GAA5817014.1"/>
    </source>
</evidence>
<protein>
    <recommendedName>
        <fullName evidence="3">Mos1 transposase HTH domain-containing protein</fullName>
    </recommendedName>
</protein>
<evidence type="ECO:0008006" key="3">
    <source>
        <dbReference type="Google" id="ProtNLM"/>
    </source>
</evidence>
<gene>
    <name evidence="1" type="ORF">MFLAVUS_010549</name>
</gene>
<organism evidence="1 2">
    <name type="scientific">Mucor flavus</name>
    <dbReference type="NCBI Taxonomy" id="439312"/>
    <lineage>
        <taxon>Eukaryota</taxon>
        <taxon>Fungi</taxon>
        <taxon>Fungi incertae sedis</taxon>
        <taxon>Mucoromycota</taxon>
        <taxon>Mucoromycotina</taxon>
        <taxon>Mucoromycetes</taxon>
        <taxon>Mucorales</taxon>
        <taxon>Mucorineae</taxon>
        <taxon>Mucoraceae</taxon>
        <taxon>Mucor</taxon>
    </lineage>
</organism>
<comment type="caution">
    <text evidence="1">The sequence shown here is derived from an EMBL/GenBank/DDBJ whole genome shotgun (WGS) entry which is preliminary data.</text>
</comment>
<keyword evidence="2" id="KW-1185">Reference proteome</keyword>
<dbReference type="Proteomes" id="UP001473302">
    <property type="component" value="Unassembled WGS sequence"/>
</dbReference>
<dbReference type="EMBL" id="BAABUK010000037">
    <property type="protein sequence ID" value="GAA5817014.1"/>
    <property type="molecule type" value="Genomic_DNA"/>
</dbReference>